<dbReference type="InterPro" id="IPR011051">
    <property type="entry name" value="RmlC_Cupin_sf"/>
</dbReference>
<reference evidence="2 3" key="1">
    <citation type="submission" date="2020-03" db="EMBL/GenBank/DDBJ databases">
        <title>Genomic Encyclopedia of Type Strains, Phase IV (KMG-IV): sequencing the most valuable type-strain genomes for metagenomic binning, comparative biology and taxonomic classification.</title>
        <authorList>
            <person name="Goeker M."/>
        </authorList>
    </citation>
    <scope>NUCLEOTIDE SEQUENCE [LARGE SCALE GENOMIC DNA]</scope>
    <source>
        <strain evidence="2 3">DSM 101599</strain>
    </source>
</reference>
<proteinExistence type="predicted"/>
<dbReference type="RefSeq" id="WP_167189096.1">
    <property type="nucleotide sequence ID" value="NZ_JAASQL010000003.1"/>
</dbReference>
<dbReference type="PANTHER" id="PTHR36440:SF1">
    <property type="entry name" value="PUTATIVE (AFU_ORTHOLOGUE AFUA_8G07350)-RELATED"/>
    <property type="match status" value="1"/>
</dbReference>
<evidence type="ECO:0000313" key="3">
    <source>
        <dbReference type="Proteomes" id="UP000745859"/>
    </source>
</evidence>
<dbReference type="Proteomes" id="UP000745859">
    <property type="component" value="Unassembled WGS sequence"/>
</dbReference>
<evidence type="ECO:0000259" key="1">
    <source>
        <dbReference type="Pfam" id="PF07883"/>
    </source>
</evidence>
<comment type="caution">
    <text evidence="2">The sequence shown here is derived from an EMBL/GenBank/DDBJ whole genome shotgun (WGS) entry which is preliminary data.</text>
</comment>
<dbReference type="InterPro" id="IPR053146">
    <property type="entry name" value="QDO-like"/>
</dbReference>
<dbReference type="Pfam" id="PF07883">
    <property type="entry name" value="Cupin_2"/>
    <property type="match status" value="1"/>
</dbReference>
<dbReference type="CDD" id="cd02208">
    <property type="entry name" value="cupin_RmlC-like"/>
    <property type="match status" value="1"/>
</dbReference>
<accession>A0ABX0UAX1</accession>
<protein>
    <submittedName>
        <fullName evidence="2">Quercetin dioxygenase-like cupin family protein</fullName>
    </submittedName>
</protein>
<dbReference type="InterPro" id="IPR013096">
    <property type="entry name" value="Cupin_2"/>
</dbReference>
<gene>
    <name evidence="2" type="ORF">FHR24_002446</name>
</gene>
<dbReference type="Gene3D" id="2.60.120.10">
    <property type="entry name" value="Jelly Rolls"/>
    <property type="match status" value="1"/>
</dbReference>
<evidence type="ECO:0000313" key="2">
    <source>
        <dbReference type="EMBL" id="NIJ45975.1"/>
    </source>
</evidence>
<dbReference type="InterPro" id="IPR014710">
    <property type="entry name" value="RmlC-like_jellyroll"/>
</dbReference>
<name>A0ABX0UAX1_9FLAO</name>
<organism evidence="2 3">
    <name type="scientific">Wenyingzhuangia heitensis</name>
    <dbReference type="NCBI Taxonomy" id="1487859"/>
    <lineage>
        <taxon>Bacteria</taxon>
        <taxon>Pseudomonadati</taxon>
        <taxon>Bacteroidota</taxon>
        <taxon>Flavobacteriia</taxon>
        <taxon>Flavobacteriales</taxon>
        <taxon>Flavobacteriaceae</taxon>
        <taxon>Wenyingzhuangia</taxon>
    </lineage>
</organism>
<dbReference type="EMBL" id="JAASQL010000003">
    <property type="protein sequence ID" value="NIJ45975.1"/>
    <property type="molecule type" value="Genomic_DNA"/>
</dbReference>
<keyword evidence="3" id="KW-1185">Reference proteome</keyword>
<dbReference type="SUPFAM" id="SSF51182">
    <property type="entry name" value="RmlC-like cupins"/>
    <property type="match status" value="1"/>
</dbReference>
<feature type="domain" description="Cupin type-2" evidence="1">
    <location>
        <begin position="40"/>
        <end position="105"/>
    </location>
</feature>
<dbReference type="PANTHER" id="PTHR36440">
    <property type="entry name" value="PUTATIVE (AFU_ORTHOLOGUE AFUA_8G07350)-RELATED"/>
    <property type="match status" value="1"/>
</dbReference>
<sequence length="113" mass="12991">MKLTHTNLLPKTPTSHNTNILKKIFINKENIPNLMMFGSATFKPNQKVTAHKHLTMYEVFYIQKGKLDFTINQQKITATVGDCITIEPNEIHEQHNPYTENAELIYFGISIDS</sequence>